<dbReference type="InterPro" id="IPR003342">
    <property type="entry name" value="ArnT-like_N"/>
</dbReference>
<feature type="domain" description="MIR" evidence="17">
    <location>
        <begin position="399"/>
        <end position="457"/>
    </location>
</feature>
<dbReference type="Pfam" id="PF02815">
    <property type="entry name" value="MIR"/>
    <property type="match status" value="1"/>
</dbReference>
<dbReference type="InterPro" id="IPR027005">
    <property type="entry name" value="PMT-like"/>
</dbReference>
<evidence type="ECO:0000256" key="11">
    <source>
        <dbReference type="ARBA" id="ARBA00023136"/>
    </source>
</evidence>
<sequence length="821" mass="95025">RYSTSVVSLGDIRHRKNGYKEPDSPSIHDLLDDDLLMYGTKENGVKSIPKFLTRISTSDMCSFLGLIVVSIIVRLYRLDHPSSAVFDEKHFMTLASKYIRGTFFIDVHPPLAKLLIALSGFLSGYDGILNLDEKEFSGSNYPYVTMRLISGILGVFIIPISYLTIKLSGFSTTAAFLVSALLIFENGLVTQSRLILLDSPLIASTAFTMLMWVKFHNEQKRPFRTWWWVWLTMTGVGLGLTVSIKWVGFFTTVFIGLLTIKDLWDLLGDLHLPPIRWANHFLARMLCLLAIPVILYTLVFAIHFSILENSSEDAISMSPEFRHTLNGHGMNDTPIDVGYGSTITLRHSNTRYGYLHSHRHYYPSGSRQQQVTSYPFKDENNLWIIQKESDPKMPFETNPSWIYHNALIRLSHVYTEGWLHSHDTRPLVTDSEHQNEVSVYGSKGHSDNNDLWRVEIVDHDKSDPDSSKRLRAIHTKFRLFHINTGCYLFTHSTKLPEWGFRQHEVTCGKGATYTNTIWYIETNSHPNLSSDTKMVNYKKLGFFGKFIELHKVMWTNFKSNILHPYLSHPSSWILLKRGIGFWNKEHNQIYLIGNPLIWWTSTLIVFIFVVEKLIAILRVKRGYIDRFNVKGEHFELWSNVFLMGWCLHYLPFYLMSKELFLQYYFPSLYFAILLIGVGFDLITDRFNPKNRTIIVTIFLIASIYIFILFSPIAYGNTWEKSSCENSKWLSSWDYDCDLYVGSHLTRNTNTTGIEITNPEFSDIREFDKRAVEAEDEDNEKEEQCQQEVQGLEANVETNKEQRCFPRMGHPRNFKAFLSATI</sequence>
<evidence type="ECO:0000256" key="3">
    <source>
        <dbReference type="ARBA" id="ARBA00007222"/>
    </source>
</evidence>
<evidence type="ECO:0000256" key="13">
    <source>
        <dbReference type="ARBA" id="ARBA00045085"/>
    </source>
</evidence>
<dbReference type="PROSITE" id="PS50919">
    <property type="entry name" value="MIR"/>
    <property type="match status" value="3"/>
</dbReference>
<dbReference type="AlphaFoldDB" id="A0A9N9GM71"/>
<evidence type="ECO:0000313" key="18">
    <source>
        <dbReference type="EMBL" id="CAG8611888.1"/>
    </source>
</evidence>
<dbReference type="OrthoDB" id="292747at2759"/>
<keyword evidence="16" id="KW-0175">Coiled coil</keyword>
<comment type="pathway">
    <text evidence="2 15">Protein modification; protein glycosylation.</text>
</comment>
<name>A0A9N9GM71_9GLOM</name>
<dbReference type="InterPro" id="IPR032421">
    <property type="entry name" value="PMT_4TMC"/>
</dbReference>
<gene>
    <name evidence="18" type="ORF">DERYTH_LOCUS8181</name>
</gene>
<feature type="coiled-coil region" evidence="16">
    <location>
        <begin position="763"/>
        <end position="801"/>
    </location>
</feature>
<feature type="transmembrane region" description="Helical" evidence="15">
    <location>
        <begin position="227"/>
        <end position="260"/>
    </location>
</feature>
<feature type="transmembrane region" description="Helical" evidence="15">
    <location>
        <begin position="141"/>
        <end position="161"/>
    </location>
</feature>
<dbReference type="Pfam" id="PF16192">
    <property type="entry name" value="PMT_4TMC"/>
    <property type="match status" value="1"/>
</dbReference>
<dbReference type="InterPro" id="IPR036300">
    <property type="entry name" value="MIR_dom_sf"/>
</dbReference>
<dbReference type="InterPro" id="IPR016093">
    <property type="entry name" value="MIR_motif"/>
</dbReference>
<evidence type="ECO:0000256" key="12">
    <source>
        <dbReference type="ARBA" id="ARBA00023180"/>
    </source>
</evidence>
<evidence type="ECO:0000256" key="10">
    <source>
        <dbReference type="ARBA" id="ARBA00022989"/>
    </source>
</evidence>
<evidence type="ECO:0000313" key="19">
    <source>
        <dbReference type="Proteomes" id="UP000789405"/>
    </source>
</evidence>
<dbReference type="SUPFAM" id="SSF82109">
    <property type="entry name" value="MIR domain"/>
    <property type="match status" value="1"/>
</dbReference>
<keyword evidence="12" id="KW-0325">Glycoprotein</keyword>
<feature type="transmembrane region" description="Helical" evidence="15">
    <location>
        <begin position="60"/>
        <end position="77"/>
    </location>
</feature>
<dbReference type="CDD" id="cd23283">
    <property type="entry name" value="beta-trefoil_MIR_PMT1-like"/>
    <property type="match status" value="1"/>
</dbReference>
<feature type="non-terminal residue" evidence="18">
    <location>
        <position position="1"/>
    </location>
</feature>
<comment type="catalytic activity">
    <reaction evidence="13 15">
        <text>a di-trans,poly-cis-dolichyl beta-D-mannosyl phosphate + L-threonyl-[protein] = 3-O-(alpha-D-mannosyl)-L-threonyl-[protein] + a di-trans,poly-cis-dolichyl phosphate + H(+)</text>
        <dbReference type="Rhea" id="RHEA:53396"/>
        <dbReference type="Rhea" id="RHEA-COMP:11060"/>
        <dbReference type="Rhea" id="RHEA-COMP:13547"/>
        <dbReference type="Rhea" id="RHEA-COMP:19498"/>
        <dbReference type="Rhea" id="RHEA-COMP:19501"/>
        <dbReference type="ChEBI" id="CHEBI:15378"/>
        <dbReference type="ChEBI" id="CHEBI:30013"/>
        <dbReference type="ChEBI" id="CHEBI:57683"/>
        <dbReference type="ChEBI" id="CHEBI:58211"/>
        <dbReference type="ChEBI" id="CHEBI:137323"/>
        <dbReference type="EC" id="2.4.1.109"/>
    </reaction>
</comment>
<dbReference type="PANTHER" id="PTHR10050">
    <property type="entry name" value="DOLICHYL-PHOSPHATE-MANNOSE--PROTEIN MANNOSYLTRANSFERASE"/>
    <property type="match status" value="1"/>
</dbReference>
<feature type="transmembrane region" description="Helical" evidence="15">
    <location>
        <begin position="281"/>
        <end position="306"/>
    </location>
</feature>
<keyword evidence="8" id="KW-0677">Repeat</keyword>
<feature type="transmembrane region" description="Helical" evidence="15">
    <location>
        <begin position="167"/>
        <end position="184"/>
    </location>
</feature>
<feature type="transmembrane region" description="Helical" evidence="15">
    <location>
        <begin position="693"/>
        <end position="714"/>
    </location>
</feature>
<evidence type="ECO:0000256" key="5">
    <source>
        <dbReference type="ARBA" id="ARBA00022676"/>
    </source>
</evidence>
<dbReference type="EC" id="2.4.1.109" evidence="4 15"/>
<comment type="caution">
    <text evidence="18">The sequence shown here is derived from an EMBL/GenBank/DDBJ whole genome shotgun (WGS) entry which is preliminary data.</text>
</comment>
<comment type="function">
    <text evidence="15">Transfers mannose from Dol-P-mannose to Ser or Thr residues on proteins.</text>
</comment>
<dbReference type="SMART" id="SM00472">
    <property type="entry name" value="MIR"/>
    <property type="match status" value="3"/>
</dbReference>
<evidence type="ECO:0000256" key="14">
    <source>
        <dbReference type="ARBA" id="ARBA00045102"/>
    </source>
</evidence>
<keyword evidence="11 15" id="KW-0472">Membrane</keyword>
<feature type="transmembrane region" description="Helical" evidence="15">
    <location>
        <begin position="196"/>
        <end position="215"/>
    </location>
</feature>
<evidence type="ECO:0000256" key="7">
    <source>
        <dbReference type="ARBA" id="ARBA00022692"/>
    </source>
</evidence>
<dbReference type="Pfam" id="PF02366">
    <property type="entry name" value="PMT"/>
    <property type="match status" value="1"/>
</dbReference>
<comment type="subcellular location">
    <subcellularLocation>
        <location evidence="1 15">Endoplasmic reticulum membrane</location>
        <topology evidence="1 15">Multi-pass membrane protein</topology>
    </subcellularLocation>
</comment>
<evidence type="ECO:0000256" key="8">
    <source>
        <dbReference type="ARBA" id="ARBA00022737"/>
    </source>
</evidence>
<keyword evidence="9 15" id="KW-0256">Endoplasmic reticulum</keyword>
<organism evidence="18 19">
    <name type="scientific">Dentiscutata erythropus</name>
    <dbReference type="NCBI Taxonomy" id="1348616"/>
    <lineage>
        <taxon>Eukaryota</taxon>
        <taxon>Fungi</taxon>
        <taxon>Fungi incertae sedis</taxon>
        <taxon>Mucoromycota</taxon>
        <taxon>Glomeromycotina</taxon>
        <taxon>Glomeromycetes</taxon>
        <taxon>Diversisporales</taxon>
        <taxon>Gigasporaceae</taxon>
        <taxon>Dentiscutata</taxon>
    </lineage>
</organism>
<evidence type="ECO:0000256" key="2">
    <source>
        <dbReference type="ARBA" id="ARBA00004922"/>
    </source>
</evidence>
<evidence type="ECO:0000256" key="4">
    <source>
        <dbReference type="ARBA" id="ARBA00012839"/>
    </source>
</evidence>
<evidence type="ECO:0000259" key="17">
    <source>
        <dbReference type="PROSITE" id="PS50919"/>
    </source>
</evidence>
<dbReference type="GO" id="GO:0005789">
    <property type="term" value="C:endoplasmic reticulum membrane"/>
    <property type="evidence" value="ECO:0007669"/>
    <property type="project" value="UniProtKB-SubCell"/>
</dbReference>
<feature type="transmembrane region" description="Helical" evidence="15">
    <location>
        <begin position="596"/>
        <end position="615"/>
    </location>
</feature>
<dbReference type="EMBL" id="CAJVPY010004166">
    <property type="protein sequence ID" value="CAG8611888.1"/>
    <property type="molecule type" value="Genomic_DNA"/>
</dbReference>
<keyword evidence="10 15" id="KW-1133">Transmembrane helix</keyword>
<feature type="domain" description="MIR" evidence="17">
    <location>
        <begin position="334"/>
        <end position="388"/>
    </location>
</feature>
<dbReference type="GO" id="GO:0004169">
    <property type="term" value="F:dolichyl-phosphate-mannose-protein mannosyltransferase activity"/>
    <property type="evidence" value="ECO:0007669"/>
    <property type="project" value="UniProtKB-UniRule"/>
</dbReference>
<dbReference type="PANTHER" id="PTHR10050:SF50">
    <property type="entry name" value="DOLICHYL-PHOSPHATE-MANNOSE--PROTEIN MANNOSYLTRANSFERASE 1-RELATED"/>
    <property type="match status" value="1"/>
</dbReference>
<evidence type="ECO:0000256" key="6">
    <source>
        <dbReference type="ARBA" id="ARBA00022679"/>
    </source>
</evidence>
<feature type="domain" description="MIR" evidence="17">
    <location>
        <begin position="467"/>
        <end position="523"/>
    </location>
</feature>
<proteinExistence type="inferred from homology"/>
<evidence type="ECO:0000256" key="15">
    <source>
        <dbReference type="RuleBase" id="RU367007"/>
    </source>
</evidence>
<keyword evidence="5 15" id="KW-0328">Glycosyltransferase</keyword>
<evidence type="ECO:0000256" key="9">
    <source>
        <dbReference type="ARBA" id="ARBA00022824"/>
    </source>
</evidence>
<dbReference type="Proteomes" id="UP000789405">
    <property type="component" value="Unassembled WGS sequence"/>
</dbReference>
<accession>A0A9N9GM71</accession>
<keyword evidence="19" id="KW-1185">Reference proteome</keyword>
<dbReference type="Gene3D" id="2.80.10.50">
    <property type="match status" value="1"/>
</dbReference>
<feature type="transmembrane region" description="Helical" evidence="15">
    <location>
        <begin position="636"/>
        <end position="655"/>
    </location>
</feature>
<comment type="similarity">
    <text evidence="3 15">Belongs to the glycosyltransferase 39 family.</text>
</comment>
<reference evidence="18" key="1">
    <citation type="submission" date="2021-06" db="EMBL/GenBank/DDBJ databases">
        <authorList>
            <person name="Kallberg Y."/>
            <person name="Tangrot J."/>
            <person name="Rosling A."/>
        </authorList>
    </citation>
    <scope>NUCLEOTIDE SEQUENCE</scope>
    <source>
        <strain evidence="18">MA453B</strain>
    </source>
</reference>
<evidence type="ECO:0000256" key="16">
    <source>
        <dbReference type="SAM" id="Coils"/>
    </source>
</evidence>
<evidence type="ECO:0000256" key="1">
    <source>
        <dbReference type="ARBA" id="ARBA00004477"/>
    </source>
</evidence>
<keyword evidence="6 15" id="KW-0808">Transferase</keyword>
<comment type="catalytic activity">
    <reaction evidence="14 15">
        <text>a di-trans,poly-cis-dolichyl beta-D-mannosyl phosphate + L-seryl-[protein] = 3-O-(alpha-D-mannosyl)-L-seryl-[protein] + a di-trans,poly-cis-dolichyl phosphate + H(+)</text>
        <dbReference type="Rhea" id="RHEA:17377"/>
        <dbReference type="Rhea" id="RHEA-COMP:9863"/>
        <dbReference type="Rhea" id="RHEA-COMP:13546"/>
        <dbReference type="Rhea" id="RHEA-COMP:19498"/>
        <dbReference type="Rhea" id="RHEA-COMP:19501"/>
        <dbReference type="ChEBI" id="CHEBI:15378"/>
        <dbReference type="ChEBI" id="CHEBI:29999"/>
        <dbReference type="ChEBI" id="CHEBI:57683"/>
        <dbReference type="ChEBI" id="CHEBI:58211"/>
        <dbReference type="ChEBI" id="CHEBI:137321"/>
        <dbReference type="EC" id="2.4.1.109"/>
    </reaction>
</comment>
<protein>
    <recommendedName>
        <fullName evidence="4 15">Dolichyl-phosphate-mannose--protein mannosyltransferase</fullName>
        <ecNumber evidence="4 15">2.4.1.109</ecNumber>
    </recommendedName>
</protein>
<keyword evidence="7 15" id="KW-0812">Transmembrane</keyword>
<feature type="transmembrane region" description="Helical" evidence="15">
    <location>
        <begin position="661"/>
        <end position="681"/>
    </location>
</feature>